<gene>
    <name evidence="11" type="ORF">DSM112329_02222</name>
</gene>
<evidence type="ECO:0000259" key="10">
    <source>
        <dbReference type="Pfam" id="PF13231"/>
    </source>
</evidence>
<feature type="transmembrane region" description="Helical" evidence="9">
    <location>
        <begin position="354"/>
        <end position="374"/>
    </location>
</feature>
<sequence length="596" mass="64753">MADQLTRLKPRSDRSPGLVPRRPSRLRAPSPWTLAVAGVLLVTFLLRIWGVKHGMPYAFNADENAHFVPKAIGLFGHGYNPHYFVNPPAYTYLLHIVFQVWFGGRDGVYETYATNPTEVFVVARVTAGVCGTLAVWLLYVAGTRLFDRRVGLLAAALFGVSFLPIFYSHLALNDVPTLAPICLSLVGAAGILRYGRVSDYLVAGAGLGLAAAFKYTGGIVILPLIGAAAAQFLAPGGRSSAVRGLAFAGGAAFAGFLIANPYALLSFSEFKDGLDHQTTVADDAIGKLGLTQDNGVLYYLWTLTWGLGFVPAFAALGAVAVLWRDERRLIWVLAPAPIIFLLFMGSQTRFFGRWLIPVFPMICLLAAYGMLELAEAAGRRRPALRPTLLAVAALALCGQGIVSALHIGRVLSRPDTRNTTREWMVANIPPKSKIVVEPVVPDAWASDIGAPVLDGAGNGSRWVKFSTSRENKDPVTGAVVPGAGAIVNVENYEKALTPELIDAYEAQKFCWVITGSTQRGRAEVEAKEVPKALEYYAELEKRGEVVHRDSPYAEGKGPVEFNFDWSFDYYPLDYARPGPLMVVYRLYGGRCAEIPR</sequence>
<keyword evidence="3" id="KW-0328">Glycosyltransferase</keyword>
<feature type="transmembrane region" description="Helical" evidence="9">
    <location>
        <begin position="31"/>
        <end position="50"/>
    </location>
</feature>
<keyword evidence="6 9" id="KW-1133">Transmembrane helix</keyword>
<dbReference type="GO" id="GO:0009103">
    <property type="term" value="P:lipopolysaccharide biosynthetic process"/>
    <property type="evidence" value="ECO:0007669"/>
    <property type="project" value="UniProtKB-ARBA"/>
</dbReference>
<proteinExistence type="predicted"/>
<keyword evidence="4" id="KW-0808">Transferase</keyword>
<protein>
    <recommendedName>
        <fullName evidence="10">Glycosyltransferase RgtA/B/C/D-like domain-containing protein</fullName>
    </recommendedName>
</protein>
<dbReference type="PANTHER" id="PTHR33908">
    <property type="entry name" value="MANNOSYLTRANSFERASE YKCB-RELATED"/>
    <property type="match status" value="1"/>
</dbReference>
<evidence type="ECO:0000256" key="8">
    <source>
        <dbReference type="SAM" id="MobiDB-lite"/>
    </source>
</evidence>
<feature type="transmembrane region" description="Helical" evidence="9">
    <location>
        <begin position="329"/>
        <end position="348"/>
    </location>
</feature>
<evidence type="ECO:0000256" key="9">
    <source>
        <dbReference type="SAM" id="Phobius"/>
    </source>
</evidence>
<dbReference type="RefSeq" id="WP_354701883.1">
    <property type="nucleotide sequence ID" value="NZ_CP114014.1"/>
</dbReference>
<evidence type="ECO:0000313" key="11">
    <source>
        <dbReference type="EMBL" id="XAY05372.1"/>
    </source>
</evidence>
<evidence type="ECO:0000256" key="5">
    <source>
        <dbReference type="ARBA" id="ARBA00022692"/>
    </source>
</evidence>
<feature type="transmembrane region" description="Helical" evidence="9">
    <location>
        <begin position="245"/>
        <end position="265"/>
    </location>
</feature>
<evidence type="ECO:0000256" key="1">
    <source>
        <dbReference type="ARBA" id="ARBA00004651"/>
    </source>
</evidence>
<accession>A0AAU7AUL2</accession>
<dbReference type="InterPro" id="IPR038731">
    <property type="entry name" value="RgtA/B/C-like"/>
</dbReference>
<evidence type="ECO:0000256" key="3">
    <source>
        <dbReference type="ARBA" id="ARBA00022676"/>
    </source>
</evidence>
<dbReference type="PANTHER" id="PTHR33908:SF11">
    <property type="entry name" value="MEMBRANE PROTEIN"/>
    <property type="match status" value="1"/>
</dbReference>
<feature type="region of interest" description="Disordered" evidence="8">
    <location>
        <begin position="1"/>
        <end position="22"/>
    </location>
</feature>
<dbReference type="KEGG" id="parq:DSM112329_02222"/>
<feature type="transmembrane region" description="Helical" evidence="9">
    <location>
        <begin position="298"/>
        <end position="322"/>
    </location>
</feature>
<dbReference type="InterPro" id="IPR050297">
    <property type="entry name" value="LipidA_mod_glycosyltrf_83"/>
</dbReference>
<evidence type="ECO:0000256" key="7">
    <source>
        <dbReference type="ARBA" id="ARBA00023136"/>
    </source>
</evidence>
<feature type="transmembrane region" description="Helical" evidence="9">
    <location>
        <begin position="386"/>
        <end position="407"/>
    </location>
</feature>
<reference evidence="11" key="1">
    <citation type="submission" date="2022-12" db="EMBL/GenBank/DDBJ databases">
        <title>Paraconexibacter alkalitolerans sp. nov. and Baekduia alba sp. nov., isolated from soil and emended description of the genera Paraconexibacter (Chun et al., 2020) and Baekduia (An et al., 2020).</title>
        <authorList>
            <person name="Vieira S."/>
            <person name="Huber K.J."/>
            <person name="Geppert A."/>
            <person name="Wolf J."/>
            <person name="Neumann-Schaal M."/>
            <person name="Muesken M."/>
            <person name="Overmann J."/>
        </authorList>
    </citation>
    <scope>NUCLEOTIDE SEQUENCE</scope>
    <source>
        <strain evidence="11">AEG42_29</strain>
    </source>
</reference>
<dbReference type="GO" id="GO:0005886">
    <property type="term" value="C:plasma membrane"/>
    <property type="evidence" value="ECO:0007669"/>
    <property type="project" value="UniProtKB-SubCell"/>
</dbReference>
<dbReference type="EMBL" id="CP114014">
    <property type="protein sequence ID" value="XAY05372.1"/>
    <property type="molecule type" value="Genomic_DNA"/>
</dbReference>
<keyword evidence="7 9" id="KW-0472">Membrane</keyword>
<dbReference type="GO" id="GO:0016763">
    <property type="term" value="F:pentosyltransferase activity"/>
    <property type="evidence" value="ECO:0007669"/>
    <property type="project" value="TreeGrafter"/>
</dbReference>
<comment type="subcellular location">
    <subcellularLocation>
        <location evidence="1">Cell membrane</location>
        <topology evidence="1">Multi-pass membrane protein</topology>
    </subcellularLocation>
</comment>
<dbReference type="Pfam" id="PF13231">
    <property type="entry name" value="PMT_2"/>
    <property type="match status" value="1"/>
</dbReference>
<name>A0AAU7AUL2_9ACTN</name>
<evidence type="ECO:0000256" key="2">
    <source>
        <dbReference type="ARBA" id="ARBA00022475"/>
    </source>
</evidence>
<feature type="transmembrane region" description="Helical" evidence="9">
    <location>
        <begin position="200"/>
        <end position="233"/>
    </location>
</feature>
<feature type="transmembrane region" description="Helical" evidence="9">
    <location>
        <begin position="151"/>
        <end position="170"/>
    </location>
</feature>
<keyword evidence="2" id="KW-1003">Cell membrane</keyword>
<feature type="domain" description="Glycosyltransferase RgtA/B/C/D-like" evidence="10">
    <location>
        <begin position="121"/>
        <end position="248"/>
    </location>
</feature>
<evidence type="ECO:0000256" key="4">
    <source>
        <dbReference type="ARBA" id="ARBA00022679"/>
    </source>
</evidence>
<keyword evidence="5 9" id="KW-0812">Transmembrane</keyword>
<organism evidence="11">
    <name type="scientific">Paraconexibacter sp. AEG42_29</name>
    <dbReference type="NCBI Taxonomy" id="2997339"/>
    <lineage>
        <taxon>Bacteria</taxon>
        <taxon>Bacillati</taxon>
        <taxon>Actinomycetota</taxon>
        <taxon>Thermoleophilia</taxon>
        <taxon>Solirubrobacterales</taxon>
        <taxon>Paraconexibacteraceae</taxon>
        <taxon>Paraconexibacter</taxon>
    </lineage>
</organism>
<evidence type="ECO:0000256" key="6">
    <source>
        <dbReference type="ARBA" id="ARBA00022989"/>
    </source>
</evidence>
<feature type="transmembrane region" description="Helical" evidence="9">
    <location>
        <begin position="119"/>
        <end position="139"/>
    </location>
</feature>
<dbReference type="AlphaFoldDB" id="A0AAU7AUL2"/>